<accession>A0A0F9EYL7</accession>
<organism evidence="1">
    <name type="scientific">marine sediment metagenome</name>
    <dbReference type="NCBI Taxonomy" id="412755"/>
    <lineage>
        <taxon>unclassified sequences</taxon>
        <taxon>metagenomes</taxon>
        <taxon>ecological metagenomes</taxon>
    </lineage>
</organism>
<proteinExistence type="predicted"/>
<comment type="caution">
    <text evidence="1">The sequence shown here is derived from an EMBL/GenBank/DDBJ whole genome shotgun (WGS) entry which is preliminary data.</text>
</comment>
<dbReference type="AlphaFoldDB" id="A0A0F9EYL7"/>
<reference evidence="1" key="1">
    <citation type="journal article" date="2015" name="Nature">
        <title>Complex archaea that bridge the gap between prokaryotes and eukaryotes.</title>
        <authorList>
            <person name="Spang A."/>
            <person name="Saw J.H."/>
            <person name="Jorgensen S.L."/>
            <person name="Zaremba-Niedzwiedzka K."/>
            <person name="Martijn J."/>
            <person name="Lind A.E."/>
            <person name="van Eijk R."/>
            <person name="Schleper C."/>
            <person name="Guy L."/>
            <person name="Ettema T.J."/>
        </authorList>
    </citation>
    <scope>NUCLEOTIDE SEQUENCE</scope>
</reference>
<feature type="non-terminal residue" evidence="1">
    <location>
        <position position="1"/>
    </location>
</feature>
<evidence type="ECO:0000313" key="1">
    <source>
        <dbReference type="EMBL" id="KKL50105.1"/>
    </source>
</evidence>
<protein>
    <submittedName>
        <fullName evidence="1">Uncharacterized protein</fullName>
    </submittedName>
</protein>
<gene>
    <name evidence="1" type="ORF">LCGC14_2308870</name>
</gene>
<dbReference type="EMBL" id="LAZR01032721">
    <property type="protein sequence ID" value="KKL50105.1"/>
    <property type="molecule type" value="Genomic_DNA"/>
</dbReference>
<sequence length="90" mass="10089">RRILAITDRLRDVWTTASKPHNAAVRPRVARLVQQVAGVFAEVDTVKDLDKPLEQIEKAIHGLYGPDQSANSAFYFGRRGKGHHDKPDTD</sequence>
<name>A0A0F9EYL7_9ZZZZ</name>